<protein>
    <submittedName>
        <fullName evidence="2">Uncharacterized protein</fullName>
    </submittedName>
</protein>
<accession>A0A4R0RYG9</accession>
<proteinExistence type="predicted"/>
<feature type="region of interest" description="Disordered" evidence="1">
    <location>
        <begin position="244"/>
        <end position="264"/>
    </location>
</feature>
<organism evidence="2 3">
    <name type="scientific">Steccherinum ochraceum</name>
    <dbReference type="NCBI Taxonomy" id="92696"/>
    <lineage>
        <taxon>Eukaryota</taxon>
        <taxon>Fungi</taxon>
        <taxon>Dikarya</taxon>
        <taxon>Basidiomycota</taxon>
        <taxon>Agaricomycotina</taxon>
        <taxon>Agaricomycetes</taxon>
        <taxon>Polyporales</taxon>
        <taxon>Steccherinaceae</taxon>
        <taxon>Steccherinum</taxon>
    </lineage>
</organism>
<feature type="compositionally biased region" description="Polar residues" evidence="1">
    <location>
        <begin position="244"/>
        <end position="259"/>
    </location>
</feature>
<evidence type="ECO:0000313" key="3">
    <source>
        <dbReference type="Proteomes" id="UP000292702"/>
    </source>
</evidence>
<reference evidence="2 3" key="1">
    <citation type="submission" date="2018-11" db="EMBL/GenBank/DDBJ databases">
        <title>Genome assembly of Steccherinum ochraceum LE-BIN_3174, the white-rot fungus of the Steccherinaceae family (The Residual Polyporoid clade, Polyporales, Basidiomycota).</title>
        <authorList>
            <person name="Fedorova T.V."/>
            <person name="Glazunova O.A."/>
            <person name="Landesman E.O."/>
            <person name="Moiseenko K.V."/>
            <person name="Psurtseva N.V."/>
            <person name="Savinova O.S."/>
            <person name="Shakhova N.V."/>
            <person name="Tyazhelova T.V."/>
            <person name="Vasina D.V."/>
        </authorList>
    </citation>
    <scope>NUCLEOTIDE SEQUENCE [LARGE SCALE GENOMIC DNA]</scope>
    <source>
        <strain evidence="2 3">LE-BIN_3174</strain>
    </source>
</reference>
<dbReference type="STRING" id="92696.A0A4R0RYG9"/>
<keyword evidence="3" id="KW-1185">Reference proteome</keyword>
<dbReference type="Proteomes" id="UP000292702">
    <property type="component" value="Unassembled WGS sequence"/>
</dbReference>
<evidence type="ECO:0000256" key="1">
    <source>
        <dbReference type="SAM" id="MobiDB-lite"/>
    </source>
</evidence>
<evidence type="ECO:0000313" key="2">
    <source>
        <dbReference type="EMBL" id="TCD69318.1"/>
    </source>
</evidence>
<dbReference type="AlphaFoldDB" id="A0A4R0RYG9"/>
<sequence>MANLVAPPPTVSKDSLELFQRYGDPAGPVSTSTLLALPETSSQRESTCIHYLELCIGSHMQKYNARSTLRNLPTARSVDELSSASRWIMYTLARVATCPILYDRTWLQHYGPNTKCAVSVKSSIWWMRKHICIRPSTHLQDDANMKHAVAELVSAIKAKAGLPGCHSPSVVYGFAFSLLDCVVVRVDLEKDGNFQYTEAMDFLPDAYADVPSTPGITALARLGLVPAIDDAPFYRTAILQANGESQTEDISPASPTSSDAEGFPDKPFPTDILFKVAQYIEDPRSLCDFALASSSAMIAALPWLKYPQPRVTIQIETEGPSGLPLKSTRRAGGLYYSHSMQRLLVHECTTRRPTKRNGATNDHLWAGHFYAMYDGREIKFTNETTYTDDQPLLRFCLEVGASLPTLYH</sequence>
<name>A0A4R0RYG9_9APHY</name>
<comment type="caution">
    <text evidence="2">The sequence shown here is derived from an EMBL/GenBank/DDBJ whole genome shotgun (WGS) entry which is preliminary data.</text>
</comment>
<gene>
    <name evidence="2" type="ORF">EIP91_008074</name>
</gene>
<dbReference type="EMBL" id="RWJN01000044">
    <property type="protein sequence ID" value="TCD69318.1"/>
    <property type="molecule type" value="Genomic_DNA"/>
</dbReference>
<dbReference type="OrthoDB" id="2782847at2759"/>